<dbReference type="InterPro" id="IPR002394">
    <property type="entry name" value="Nicotinic_acetylcholine_rcpt"/>
</dbReference>
<proteinExistence type="inferred from homology"/>
<dbReference type="FunFam" id="2.70.170.10:FF:000028">
    <property type="entry name" value="AcetylCholine Receptor"/>
    <property type="match status" value="1"/>
</dbReference>
<dbReference type="GO" id="GO:0045211">
    <property type="term" value="C:postsynaptic membrane"/>
    <property type="evidence" value="ECO:0007669"/>
    <property type="project" value="InterPro"/>
</dbReference>
<keyword evidence="14" id="KW-0732">Signal</keyword>
<evidence type="ECO:0000256" key="8">
    <source>
        <dbReference type="ARBA" id="ARBA00023157"/>
    </source>
</evidence>
<keyword evidence="1 14" id="KW-0813">Transport</keyword>
<gene>
    <name evidence="15" type="ORF">OFUS_LOCUS21035</name>
</gene>
<evidence type="ECO:0000256" key="14">
    <source>
        <dbReference type="RuleBase" id="RU000687"/>
    </source>
</evidence>
<evidence type="ECO:0000313" key="15">
    <source>
        <dbReference type="EMBL" id="CAH1796649.1"/>
    </source>
</evidence>
<sequence length="484" mass="56002">MWTTWRTGNYIVLLLVLIKESKQNYMDATRLMKKLFGEGTYDKRVIPANKTTGQISIAASMTPQQILDLDEKNQILRTIIFVDFMWPDERLVWDPSDYGGVDHVLVPNEMVWKPDMIMRNSAGMRMFFASKFDVSEVIVYSDGKINWYPLLLSETACKIDVELYPFDYQECEFLVAPWSYDVTVMNFSFGSEPLSTKYIQQNNEWHVLGSEVVFYLEHFDCCPEAYATMKFILKLYRRASFYTISQIIPCILLTILTTMVFLLPPESGEKISLGVAVWTSLVVFLLILVELIPRSATKTPILGMYFTITLVLVTLSLALSVITTRIHFGGHGKDVPPFLKWFTFTVLARALCMTCSNNKKKHKHGGIYEPQRESLLNTGFEFYDLIRRAKICSTNIKLTPTNKHTSTPGPTPINRVDNIESLRILKDIRMYLEIFFARDMEDKSQASIKDEWRRTAMVFDRLWLFVYITTIMMCVMIISLTYFS</sequence>
<feature type="signal peptide" evidence="14">
    <location>
        <begin position="1"/>
        <end position="23"/>
    </location>
</feature>
<evidence type="ECO:0000256" key="5">
    <source>
        <dbReference type="ARBA" id="ARBA00023018"/>
    </source>
</evidence>
<evidence type="ECO:0000256" key="2">
    <source>
        <dbReference type="ARBA" id="ARBA00022475"/>
    </source>
</evidence>
<dbReference type="InterPro" id="IPR018000">
    <property type="entry name" value="Neurotransmitter_ion_chnl_CS"/>
</dbReference>
<feature type="transmembrane region" description="Helical" evidence="14">
    <location>
        <begin position="338"/>
        <end position="356"/>
    </location>
</feature>
<evidence type="ECO:0000256" key="3">
    <source>
        <dbReference type="ARBA" id="ARBA00022692"/>
    </source>
</evidence>
<dbReference type="InterPro" id="IPR006029">
    <property type="entry name" value="Neurotrans-gated_channel_TM"/>
</dbReference>
<comment type="caution">
    <text evidence="15">The sequence shown here is derived from an EMBL/GenBank/DDBJ whole genome shotgun (WGS) entry which is preliminary data.</text>
</comment>
<feature type="chain" id="PRO_5042621072" evidence="14">
    <location>
        <begin position="24"/>
        <end position="484"/>
    </location>
</feature>
<evidence type="ECO:0000256" key="1">
    <source>
        <dbReference type="ARBA" id="ARBA00022448"/>
    </source>
</evidence>
<evidence type="ECO:0000313" key="16">
    <source>
        <dbReference type="Proteomes" id="UP000749559"/>
    </source>
</evidence>
<dbReference type="SUPFAM" id="SSF90112">
    <property type="entry name" value="Neurotransmitter-gated ion-channel transmembrane pore"/>
    <property type="match status" value="1"/>
</dbReference>
<dbReference type="PANTHER" id="PTHR18945">
    <property type="entry name" value="NEUROTRANSMITTER GATED ION CHANNEL"/>
    <property type="match status" value="1"/>
</dbReference>
<keyword evidence="2" id="KW-1003">Cell membrane</keyword>
<dbReference type="SUPFAM" id="SSF63712">
    <property type="entry name" value="Nicotinic receptor ligand binding domain-like"/>
    <property type="match status" value="1"/>
</dbReference>
<evidence type="ECO:0000256" key="7">
    <source>
        <dbReference type="ARBA" id="ARBA00023136"/>
    </source>
</evidence>
<evidence type="ECO:0000256" key="6">
    <source>
        <dbReference type="ARBA" id="ARBA00023065"/>
    </source>
</evidence>
<reference evidence="15" key="1">
    <citation type="submission" date="2022-03" db="EMBL/GenBank/DDBJ databases">
        <authorList>
            <person name="Martin C."/>
        </authorList>
    </citation>
    <scope>NUCLEOTIDE SEQUENCE</scope>
</reference>
<comment type="similarity">
    <text evidence="14">Belongs to the ligand-gated ion channel (TC 1.A.9) family.</text>
</comment>
<organism evidence="15 16">
    <name type="scientific">Owenia fusiformis</name>
    <name type="common">Polychaete worm</name>
    <dbReference type="NCBI Taxonomy" id="6347"/>
    <lineage>
        <taxon>Eukaryota</taxon>
        <taxon>Metazoa</taxon>
        <taxon>Spiralia</taxon>
        <taxon>Lophotrochozoa</taxon>
        <taxon>Annelida</taxon>
        <taxon>Polychaeta</taxon>
        <taxon>Sedentaria</taxon>
        <taxon>Canalipalpata</taxon>
        <taxon>Sabellida</taxon>
        <taxon>Oweniida</taxon>
        <taxon>Oweniidae</taxon>
        <taxon>Owenia</taxon>
    </lineage>
</organism>
<keyword evidence="4 14" id="KW-1133">Transmembrane helix</keyword>
<feature type="transmembrane region" description="Helical" evidence="14">
    <location>
        <begin position="462"/>
        <end position="483"/>
    </location>
</feature>
<keyword evidence="16" id="KW-1185">Reference proteome</keyword>
<keyword evidence="6 14" id="KW-0406">Ion transport</keyword>
<dbReference type="Proteomes" id="UP000749559">
    <property type="component" value="Unassembled WGS sequence"/>
</dbReference>
<keyword evidence="8" id="KW-1015">Disulfide bond</keyword>
<keyword evidence="12 14" id="KW-0407">Ion channel</keyword>
<evidence type="ECO:0000256" key="4">
    <source>
        <dbReference type="ARBA" id="ARBA00022989"/>
    </source>
</evidence>
<comment type="subcellular location">
    <subcellularLocation>
        <location evidence="13">Synaptic cell membrane</location>
        <topology evidence="13">Multi-pass membrane protein</topology>
    </subcellularLocation>
</comment>
<accession>A0A8J1TX32</accession>
<dbReference type="PRINTS" id="PR00254">
    <property type="entry name" value="NICOTINICR"/>
</dbReference>
<evidence type="ECO:0000256" key="13">
    <source>
        <dbReference type="ARBA" id="ARBA00034099"/>
    </source>
</evidence>
<keyword evidence="3 14" id="KW-0812">Transmembrane</keyword>
<keyword evidence="10" id="KW-0325">Glycoprotein</keyword>
<dbReference type="InterPro" id="IPR006202">
    <property type="entry name" value="Neur_chan_lig-bd"/>
</dbReference>
<dbReference type="Pfam" id="PF02931">
    <property type="entry name" value="Neur_chan_LBD"/>
    <property type="match status" value="1"/>
</dbReference>
<keyword evidence="7 14" id="KW-0472">Membrane</keyword>
<dbReference type="PROSITE" id="PS00236">
    <property type="entry name" value="NEUROTR_ION_CHANNEL"/>
    <property type="match status" value="1"/>
</dbReference>
<dbReference type="Pfam" id="PF02932">
    <property type="entry name" value="Neur_chan_memb"/>
    <property type="match status" value="1"/>
</dbReference>
<evidence type="ECO:0000256" key="12">
    <source>
        <dbReference type="ARBA" id="ARBA00023303"/>
    </source>
</evidence>
<dbReference type="GO" id="GO:0022848">
    <property type="term" value="F:acetylcholine-gated monoatomic cation-selective channel activity"/>
    <property type="evidence" value="ECO:0007669"/>
    <property type="project" value="InterPro"/>
</dbReference>
<dbReference type="CDD" id="cd19051">
    <property type="entry name" value="LGIC_TM_cation"/>
    <property type="match status" value="1"/>
</dbReference>
<dbReference type="InterPro" id="IPR006201">
    <property type="entry name" value="Neur_channel"/>
</dbReference>
<evidence type="ECO:0000256" key="11">
    <source>
        <dbReference type="ARBA" id="ARBA00023286"/>
    </source>
</evidence>
<evidence type="ECO:0000256" key="10">
    <source>
        <dbReference type="ARBA" id="ARBA00023180"/>
    </source>
</evidence>
<dbReference type="InterPro" id="IPR036719">
    <property type="entry name" value="Neuro-gated_channel_TM_sf"/>
</dbReference>
<name>A0A8J1TX32_OWEFU</name>
<dbReference type="Gene3D" id="1.20.58.390">
    <property type="entry name" value="Neurotransmitter-gated ion-channel transmembrane domain"/>
    <property type="match status" value="1"/>
</dbReference>
<dbReference type="EMBL" id="CAIIXF020000010">
    <property type="protein sequence ID" value="CAH1796649.1"/>
    <property type="molecule type" value="Genomic_DNA"/>
</dbReference>
<feature type="transmembrane region" description="Helical" evidence="14">
    <location>
        <begin position="275"/>
        <end position="292"/>
    </location>
</feature>
<dbReference type="AlphaFoldDB" id="A0A8J1TX32"/>
<keyword evidence="9" id="KW-0675">Receptor</keyword>
<dbReference type="InterPro" id="IPR036734">
    <property type="entry name" value="Neur_chan_lig-bd_sf"/>
</dbReference>
<dbReference type="InterPro" id="IPR038050">
    <property type="entry name" value="Neuro_actylchol_rec"/>
</dbReference>
<keyword evidence="5" id="KW-0770">Synapse</keyword>
<dbReference type="FunFam" id="1.20.58.390:FF:000043">
    <property type="entry name" value="AcetylCholine Receptor"/>
    <property type="match status" value="1"/>
</dbReference>
<feature type="transmembrane region" description="Helical" evidence="14">
    <location>
        <begin position="239"/>
        <end position="263"/>
    </location>
</feature>
<feature type="transmembrane region" description="Helical" evidence="14">
    <location>
        <begin position="304"/>
        <end position="326"/>
    </location>
</feature>
<dbReference type="OrthoDB" id="5975154at2759"/>
<protein>
    <submittedName>
        <fullName evidence="15">Uncharacterized protein</fullName>
    </submittedName>
</protein>
<dbReference type="Gene3D" id="2.70.170.10">
    <property type="entry name" value="Neurotransmitter-gated ion-channel ligand-binding domain"/>
    <property type="match status" value="1"/>
</dbReference>
<evidence type="ECO:0000256" key="9">
    <source>
        <dbReference type="ARBA" id="ARBA00023170"/>
    </source>
</evidence>
<dbReference type="GO" id="GO:0004888">
    <property type="term" value="F:transmembrane signaling receptor activity"/>
    <property type="evidence" value="ECO:0007669"/>
    <property type="project" value="InterPro"/>
</dbReference>
<dbReference type="PRINTS" id="PR00252">
    <property type="entry name" value="NRIONCHANNEL"/>
</dbReference>
<keyword evidence="11" id="KW-1071">Ligand-gated ion channel</keyword>